<accession>A0ABR2ZJJ6</accession>
<sequence length="109" mass="11689">MNAGEYKRKSLAMGSALSSLGLGAIWSSRISLALSIARILPPCRLRTIAIGLSVGCFVAGIATLTVKLVVFNDPVLQKKLEVQRLIFATVHIVGEHDLVFVILGLIAFE</sequence>
<reference evidence="2 3" key="1">
    <citation type="submission" date="2024-05" db="EMBL/GenBank/DDBJ databases">
        <title>A draft genome resource for the thread blight pathogen Marasmius tenuissimus strain MS-2.</title>
        <authorList>
            <person name="Yulfo-Soto G.E."/>
            <person name="Baruah I.K."/>
            <person name="Amoako-Attah I."/>
            <person name="Bukari Y."/>
            <person name="Meinhardt L.W."/>
            <person name="Bailey B.A."/>
            <person name="Cohen S.P."/>
        </authorList>
    </citation>
    <scope>NUCLEOTIDE SEQUENCE [LARGE SCALE GENOMIC DNA]</scope>
    <source>
        <strain evidence="2 3">MS-2</strain>
    </source>
</reference>
<evidence type="ECO:0000256" key="1">
    <source>
        <dbReference type="SAM" id="Phobius"/>
    </source>
</evidence>
<feature type="transmembrane region" description="Helical" evidence="1">
    <location>
        <begin position="82"/>
        <end position="108"/>
    </location>
</feature>
<name>A0ABR2ZJJ6_9AGAR</name>
<keyword evidence="3" id="KW-1185">Reference proteome</keyword>
<feature type="transmembrane region" description="Helical" evidence="1">
    <location>
        <begin position="49"/>
        <end position="70"/>
    </location>
</feature>
<gene>
    <name evidence="2" type="ORF">AAF712_011991</name>
</gene>
<evidence type="ECO:0000313" key="2">
    <source>
        <dbReference type="EMBL" id="KAL0061171.1"/>
    </source>
</evidence>
<keyword evidence="1" id="KW-1133">Transmembrane helix</keyword>
<dbReference type="Proteomes" id="UP001437256">
    <property type="component" value="Unassembled WGS sequence"/>
</dbReference>
<comment type="caution">
    <text evidence="2">The sequence shown here is derived from an EMBL/GenBank/DDBJ whole genome shotgun (WGS) entry which is preliminary data.</text>
</comment>
<dbReference type="EMBL" id="JBBXMP010000145">
    <property type="protein sequence ID" value="KAL0061171.1"/>
    <property type="molecule type" value="Genomic_DNA"/>
</dbReference>
<keyword evidence="1" id="KW-0472">Membrane</keyword>
<proteinExistence type="predicted"/>
<keyword evidence="1" id="KW-0812">Transmembrane</keyword>
<protein>
    <submittedName>
        <fullName evidence="2">Uncharacterized protein</fullName>
    </submittedName>
</protein>
<evidence type="ECO:0000313" key="3">
    <source>
        <dbReference type="Proteomes" id="UP001437256"/>
    </source>
</evidence>
<organism evidence="2 3">
    <name type="scientific">Marasmius tenuissimus</name>
    <dbReference type="NCBI Taxonomy" id="585030"/>
    <lineage>
        <taxon>Eukaryota</taxon>
        <taxon>Fungi</taxon>
        <taxon>Dikarya</taxon>
        <taxon>Basidiomycota</taxon>
        <taxon>Agaricomycotina</taxon>
        <taxon>Agaricomycetes</taxon>
        <taxon>Agaricomycetidae</taxon>
        <taxon>Agaricales</taxon>
        <taxon>Marasmiineae</taxon>
        <taxon>Marasmiaceae</taxon>
        <taxon>Marasmius</taxon>
    </lineage>
</organism>